<evidence type="ECO:0000313" key="1">
    <source>
        <dbReference type="EMBL" id="CAB4956651.1"/>
    </source>
</evidence>
<dbReference type="Pfam" id="PF13830">
    <property type="entry name" value="DUF4192"/>
    <property type="match status" value="1"/>
</dbReference>
<evidence type="ECO:0000313" key="2">
    <source>
        <dbReference type="EMBL" id="CAB5040335.1"/>
    </source>
</evidence>
<dbReference type="EMBL" id="CAFBND010000117">
    <property type="protein sequence ID" value="CAB4956651.1"/>
    <property type="molecule type" value="Genomic_DNA"/>
</dbReference>
<dbReference type="InterPro" id="IPR025447">
    <property type="entry name" value="DUF4192"/>
</dbReference>
<reference evidence="1" key="1">
    <citation type="submission" date="2020-05" db="EMBL/GenBank/DDBJ databases">
        <authorList>
            <person name="Chiriac C."/>
            <person name="Salcher M."/>
            <person name="Ghai R."/>
            <person name="Kavagutti S V."/>
        </authorList>
    </citation>
    <scope>NUCLEOTIDE SEQUENCE</scope>
</reference>
<gene>
    <name evidence="1" type="ORF">UFOPK3752_02010</name>
    <name evidence="2" type="ORF">UFOPK4150_02316</name>
</gene>
<accession>A0A6J7KMH1</accession>
<name>A0A6J7KMH1_9ZZZZ</name>
<organism evidence="1">
    <name type="scientific">freshwater metagenome</name>
    <dbReference type="NCBI Taxonomy" id="449393"/>
    <lineage>
        <taxon>unclassified sequences</taxon>
        <taxon>metagenomes</taxon>
        <taxon>ecological metagenomes</taxon>
    </lineage>
</organism>
<dbReference type="AlphaFoldDB" id="A0A6J7KMH1"/>
<protein>
    <submittedName>
        <fullName evidence="1">Unannotated protein</fullName>
    </submittedName>
</protein>
<proteinExistence type="predicted"/>
<sequence length="366" mass="38808">MTPTYSSTPLVVRGPDSLPALIPHLVGFHPRESLVLVGLDSRERTVLVTLRVDLPGVDRVVGVAMEGWAPLITALQAAGAIDVLAVVYPGVGENPWRDHPCEDLPRRSLLAALADRLSGSGLVVLDALCVVGDRLRSYWCADPDCCPREGRLVDGAETLRVQAHLIAEGSAPLASRDMLVSALAPRAQDDPVADRIARSRDGVVLRLPVGTVARVGIFVSGMRDWGNERRNPATMTRLVILAEFLAGSIRSRDLLLHALTVDGDRNLLAAAREVFGEAVRCAHGDTLAPVASVLAVCCWIDGDGAAARVALDRATSADVDYPLATLVSAALDRGMPPRTWISLMGEMCVADILGDEADGPTNSCAS</sequence>
<dbReference type="EMBL" id="CAFBPU010000077">
    <property type="protein sequence ID" value="CAB5040335.1"/>
    <property type="molecule type" value="Genomic_DNA"/>
</dbReference>